<dbReference type="PIRSF" id="PIRSF038896">
    <property type="entry name" value="NAPE-PLD"/>
    <property type="match status" value="1"/>
</dbReference>
<dbReference type="STRING" id="572036.SAMN05661099_3006"/>
<evidence type="ECO:0000313" key="3">
    <source>
        <dbReference type="Proteomes" id="UP000189981"/>
    </source>
</evidence>
<dbReference type="Proteomes" id="UP000189981">
    <property type="component" value="Unassembled WGS sequence"/>
</dbReference>
<organism evidence="2 3">
    <name type="scientific">Daejeonella lutea</name>
    <dbReference type="NCBI Taxonomy" id="572036"/>
    <lineage>
        <taxon>Bacteria</taxon>
        <taxon>Pseudomonadati</taxon>
        <taxon>Bacteroidota</taxon>
        <taxon>Sphingobacteriia</taxon>
        <taxon>Sphingobacteriales</taxon>
        <taxon>Sphingobacteriaceae</taxon>
        <taxon>Daejeonella</taxon>
    </lineage>
</organism>
<proteinExistence type="predicted"/>
<dbReference type="SUPFAM" id="SSF56281">
    <property type="entry name" value="Metallo-hydrolase/oxidoreductase"/>
    <property type="match status" value="1"/>
</dbReference>
<dbReference type="AlphaFoldDB" id="A0A1T5EHF5"/>
<accession>A0A1T5EHF5</accession>
<reference evidence="3" key="1">
    <citation type="submission" date="2017-02" db="EMBL/GenBank/DDBJ databases">
        <authorList>
            <person name="Varghese N."/>
            <person name="Submissions S."/>
        </authorList>
    </citation>
    <scope>NUCLEOTIDE SEQUENCE [LARGE SCALE GENOMIC DNA]</scope>
    <source>
        <strain evidence="3">DSM 22385</strain>
    </source>
</reference>
<evidence type="ECO:0000313" key="2">
    <source>
        <dbReference type="EMBL" id="SKB83249.1"/>
    </source>
</evidence>
<dbReference type="RefSeq" id="WP_170878469.1">
    <property type="nucleotide sequence ID" value="NZ_FUYR01000003.1"/>
</dbReference>
<dbReference type="GO" id="GO:0008270">
    <property type="term" value="F:zinc ion binding"/>
    <property type="evidence" value="ECO:0007669"/>
    <property type="project" value="InterPro"/>
</dbReference>
<dbReference type="InterPro" id="IPR001279">
    <property type="entry name" value="Metallo-B-lactamas"/>
</dbReference>
<dbReference type="GO" id="GO:0070290">
    <property type="term" value="F:N-acylphosphatidylethanolamine-specific phospholipase D activity"/>
    <property type="evidence" value="ECO:0007669"/>
    <property type="project" value="InterPro"/>
</dbReference>
<dbReference type="GO" id="GO:0005737">
    <property type="term" value="C:cytoplasm"/>
    <property type="evidence" value="ECO:0007669"/>
    <property type="project" value="TreeGrafter"/>
</dbReference>
<dbReference type="InterPro" id="IPR024884">
    <property type="entry name" value="NAPE-PLD"/>
</dbReference>
<gene>
    <name evidence="2" type="ORF">SAMN05661099_3006</name>
</gene>
<dbReference type="PANTHER" id="PTHR15032">
    <property type="entry name" value="N-ACYL-PHOSPHATIDYLETHANOLAMINE-HYDROLYZING PHOSPHOLIPASE D"/>
    <property type="match status" value="1"/>
</dbReference>
<feature type="domain" description="Metallo-beta-lactamase" evidence="1">
    <location>
        <begin position="117"/>
        <end position="310"/>
    </location>
</feature>
<protein>
    <submittedName>
        <fullName evidence="2">L-ascorbate metabolism protein UlaG, beta-lactamase superfamily</fullName>
    </submittedName>
</protein>
<name>A0A1T5EHF5_9SPHI</name>
<dbReference type="EMBL" id="FUYR01000003">
    <property type="protein sequence ID" value="SKB83249.1"/>
    <property type="molecule type" value="Genomic_DNA"/>
</dbReference>
<keyword evidence="3" id="KW-1185">Reference proteome</keyword>
<dbReference type="InterPro" id="IPR036866">
    <property type="entry name" value="RibonucZ/Hydroxyglut_hydro"/>
</dbReference>
<sequence>MITLISLVALLSLVTFLFLQHPQFRQAESTGRFERIKQSKHYKDGAFANLSFTPNLTEGYSMTGVLYDFIFNKNPRKKPSKAIPHVQTDLKSLPADSNVVIWFGHSSYYMQVDGLKILVDPVFSGNASPLPGTTKAFEGTNTYGVKDLPEIDYLLISHDHYDHLDYKTIKELKGKVKHVICGLGVGAYFEQWGYNAEIISERDWNETIDLTNGIKIHTLTARHFSGRTFKRNNTLWLAYLLETPEQKIFIGGDGGYDKHFAEIGKRFGSIDLAILENGQYNVAWRAIHCLPEEVVQAAKDLNAKRVMPVHSGKFSLAQHSWDEPLNEVSRLSKEANIPLVTPTIGEVVWMEDEGQVFREWWKGVEN</sequence>
<evidence type="ECO:0000259" key="1">
    <source>
        <dbReference type="Pfam" id="PF12706"/>
    </source>
</evidence>
<dbReference type="Gene3D" id="3.60.15.10">
    <property type="entry name" value="Ribonuclease Z/Hydroxyacylglutathione hydrolase-like"/>
    <property type="match status" value="1"/>
</dbReference>
<dbReference type="PANTHER" id="PTHR15032:SF4">
    <property type="entry name" value="N-ACYL-PHOSPHATIDYLETHANOLAMINE-HYDROLYZING PHOSPHOLIPASE D"/>
    <property type="match status" value="1"/>
</dbReference>
<dbReference type="Pfam" id="PF12706">
    <property type="entry name" value="Lactamase_B_2"/>
    <property type="match status" value="1"/>
</dbReference>